<comment type="caution">
    <text evidence="2">The sequence shown here is derived from an EMBL/GenBank/DDBJ whole genome shotgun (WGS) entry which is preliminary data.</text>
</comment>
<dbReference type="OrthoDB" id="409136at2759"/>
<reference evidence="2 3" key="1">
    <citation type="journal article" date="2014" name="Genome Biol. Evol.">
        <title>The secreted proteins of Achlya hypogyna and Thraustotheca clavata identify the ancestral oomycete secretome and reveal gene acquisitions by horizontal gene transfer.</title>
        <authorList>
            <person name="Misner I."/>
            <person name="Blouin N."/>
            <person name="Leonard G."/>
            <person name="Richards T.A."/>
            <person name="Lane C.E."/>
        </authorList>
    </citation>
    <scope>NUCLEOTIDE SEQUENCE [LARGE SCALE GENOMIC DNA]</scope>
    <source>
        <strain evidence="2 3">ATCC 48635</strain>
    </source>
</reference>
<gene>
    <name evidence="2" type="ORF">ACHHYP_05419</name>
</gene>
<evidence type="ECO:0000313" key="2">
    <source>
        <dbReference type="EMBL" id="OQR99626.1"/>
    </source>
</evidence>
<dbReference type="GO" id="GO:0004791">
    <property type="term" value="F:thioredoxin-disulfide reductase (NADPH) activity"/>
    <property type="evidence" value="ECO:0007669"/>
    <property type="project" value="TreeGrafter"/>
</dbReference>
<dbReference type="InterPro" id="IPR012336">
    <property type="entry name" value="Thioredoxin-like_fold"/>
</dbReference>
<dbReference type="Gene3D" id="3.40.30.10">
    <property type="entry name" value="Glutaredoxin"/>
    <property type="match status" value="2"/>
</dbReference>
<dbReference type="GO" id="GO:0005634">
    <property type="term" value="C:nucleus"/>
    <property type="evidence" value="ECO:0007669"/>
    <property type="project" value="TreeGrafter"/>
</dbReference>
<dbReference type="PANTHER" id="PTHR46472:SF1">
    <property type="entry name" value="NUCLEOREDOXIN"/>
    <property type="match status" value="1"/>
</dbReference>
<proteinExistence type="predicted"/>
<protein>
    <recommendedName>
        <fullName evidence="1">Thioredoxin domain-containing protein</fullName>
    </recommendedName>
</protein>
<dbReference type="AlphaFoldDB" id="A0A1V9ZNS0"/>
<sequence>MTTTHQGFWANLFAPENSLGQLVDAHDQPITVGDLNPTVLVLLSAYWCPPCRAFTPAILDFLAKHGDEVSVLYFGRDYNETMQTFNLRTKPYAKFQWHARNIDTFKRLKVAYPSIQGIPTLFAVDRDSGKIYTERGAASLRISPDTVLADWKNGIDITQEEEDAYWNRSRASNAPEVDIVPHLPLDTIVDATGATVSYDALNPFVLFYFNAVWAHSEGDKLTPELVAFAGEHPEDVSVVHYSLDADAADADKSLQGTNFHRFAHSANLVETAYQLDKFMTKDNAYNTLAAPRVIVVEKESHKIVAKHHYGILIKPSEQVSAWKQGEPGITDDEVNAYFQKRWEEAQKKKAEEEAAAKKAEA</sequence>
<evidence type="ECO:0000313" key="3">
    <source>
        <dbReference type="Proteomes" id="UP000243579"/>
    </source>
</evidence>
<evidence type="ECO:0000259" key="1">
    <source>
        <dbReference type="PROSITE" id="PS51352"/>
    </source>
</evidence>
<dbReference type="InterPro" id="IPR013766">
    <property type="entry name" value="Thioredoxin_domain"/>
</dbReference>
<keyword evidence="3" id="KW-1185">Reference proteome</keyword>
<dbReference type="EMBL" id="JNBR01000050">
    <property type="protein sequence ID" value="OQR99626.1"/>
    <property type="molecule type" value="Genomic_DNA"/>
</dbReference>
<dbReference type="PROSITE" id="PS00194">
    <property type="entry name" value="THIOREDOXIN_1"/>
    <property type="match status" value="1"/>
</dbReference>
<organism evidence="2 3">
    <name type="scientific">Achlya hypogyna</name>
    <name type="common">Oomycete</name>
    <name type="synonym">Protoachlya hypogyna</name>
    <dbReference type="NCBI Taxonomy" id="1202772"/>
    <lineage>
        <taxon>Eukaryota</taxon>
        <taxon>Sar</taxon>
        <taxon>Stramenopiles</taxon>
        <taxon>Oomycota</taxon>
        <taxon>Saprolegniomycetes</taxon>
        <taxon>Saprolegniales</taxon>
        <taxon>Achlyaceae</taxon>
        <taxon>Achlya</taxon>
    </lineage>
</organism>
<dbReference type="GO" id="GO:0030178">
    <property type="term" value="P:negative regulation of Wnt signaling pathway"/>
    <property type="evidence" value="ECO:0007669"/>
    <property type="project" value="TreeGrafter"/>
</dbReference>
<dbReference type="PROSITE" id="PS51352">
    <property type="entry name" value="THIOREDOXIN_2"/>
    <property type="match status" value="1"/>
</dbReference>
<dbReference type="Pfam" id="PF13905">
    <property type="entry name" value="Thioredoxin_8"/>
    <property type="match status" value="1"/>
</dbReference>
<name>A0A1V9ZNS0_ACHHY</name>
<dbReference type="Proteomes" id="UP000243579">
    <property type="component" value="Unassembled WGS sequence"/>
</dbReference>
<dbReference type="STRING" id="1202772.A0A1V9ZNS0"/>
<dbReference type="InterPro" id="IPR036249">
    <property type="entry name" value="Thioredoxin-like_sf"/>
</dbReference>
<dbReference type="GO" id="GO:0031397">
    <property type="term" value="P:negative regulation of protein ubiquitination"/>
    <property type="evidence" value="ECO:0007669"/>
    <property type="project" value="TreeGrafter"/>
</dbReference>
<dbReference type="InterPro" id="IPR017937">
    <property type="entry name" value="Thioredoxin_CS"/>
</dbReference>
<feature type="domain" description="Thioredoxin" evidence="1">
    <location>
        <begin position="8"/>
        <end position="156"/>
    </location>
</feature>
<dbReference type="SUPFAM" id="SSF52833">
    <property type="entry name" value="Thioredoxin-like"/>
    <property type="match status" value="1"/>
</dbReference>
<accession>A0A1V9ZNS0</accession>
<dbReference type="PANTHER" id="PTHR46472">
    <property type="entry name" value="NUCLEOREDOXIN"/>
    <property type="match status" value="1"/>
</dbReference>